<accession>A0A1T5JLC6</accession>
<evidence type="ECO:0000256" key="1">
    <source>
        <dbReference type="SAM" id="SignalP"/>
    </source>
</evidence>
<dbReference type="AlphaFoldDB" id="A0A1T5JLC6"/>
<protein>
    <recommendedName>
        <fullName evidence="4">DUF4468 domain-containing protein</fullName>
    </recommendedName>
</protein>
<proteinExistence type="predicted"/>
<feature type="chain" id="PRO_5013069561" description="DUF4468 domain-containing protein" evidence="1">
    <location>
        <begin position="18"/>
        <end position="227"/>
    </location>
</feature>
<dbReference type="OrthoDB" id="759189at2"/>
<evidence type="ECO:0008006" key="4">
    <source>
        <dbReference type="Google" id="ProtNLM"/>
    </source>
</evidence>
<organism evidence="2 3">
    <name type="scientific">Ohtaekwangia koreensis</name>
    <dbReference type="NCBI Taxonomy" id="688867"/>
    <lineage>
        <taxon>Bacteria</taxon>
        <taxon>Pseudomonadati</taxon>
        <taxon>Bacteroidota</taxon>
        <taxon>Cytophagia</taxon>
        <taxon>Cytophagales</taxon>
        <taxon>Fulvivirgaceae</taxon>
        <taxon>Ohtaekwangia</taxon>
    </lineage>
</organism>
<dbReference type="RefSeq" id="WP_079685778.1">
    <property type="nucleotide sequence ID" value="NZ_FUZU01000001.1"/>
</dbReference>
<name>A0A1T5JLC6_9BACT</name>
<dbReference type="STRING" id="688867.SAMN05660236_1225"/>
<reference evidence="2 3" key="1">
    <citation type="submission" date="2017-02" db="EMBL/GenBank/DDBJ databases">
        <authorList>
            <person name="Peterson S.W."/>
        </authorList>
    </citation>
    <scope>NUCLEOTIDE SEQUENCE [LARGE SCALE GENOMIC DNA]</scope>
    <source>
        <strain evidence="2 3">DSM 25262</strain>
    </source>
</reference>
<keyword evidence="3" id="KW-1185">Reference proteome</keyword>
<keyword evidence="1" id="KW-0732">Signal</keyword>
<evidence type="ECO:0000313" key="2">
    <source>
        <dbReference type="EMBL" id="SKC52225.1"/>
    </source>
</evidence>
<sequence>MRYSLLLLLFFPFLSFSQIGGSDGFSNLQSLASGSEMFRSFDDRFKGVEGYPTLFEQYVPGKITLSRGREVVHPLVNYDIFSDELVVRRNNLDVVVSRSMVKSFVLLNVEDSLYFVKVQFKDGEKFCEELLKGRLKLYKLNSKSIKQANHTGAYSSGKVYSQFEESVTYYWQSGESVPVEIKNKKTFVDELKAAHGVDVSDFVKDNHINFKDSVDLLKMFTHINSLL</sequence>
<feature type="signal peptide" evidence="1">
    <location>
        <begin position="1"/>
        <end position="17"/>
    </location>
</feature>
<dbReference type="EMBL" id="FUZU01000001">
    <property type="protein sequence ID" value="SKC52225.1"/>
    <property type="molecule type" value="Genomic_DNA"/>
</dbReference>
<gene>
    <name evidence="2" type="ORF">SAMN05660236_1225</name>
</gene>
<evidence type="ECO:0000313" key="3">
    <source>
        <dbReference type="Proteomes" id="UP000190961"/>
    </source>
</evidence>
<dbReference type="Proteomes" id="UP000190961">
    <property type="component" value="Unassembled WGS sequence"/>
</dbReference>